<proteinExistence type="predicted"/>
<feature type="transmembrane region" description="Helical" evidence="1">
    <location>
        <begin position="15"/>
        <end position="34"/>
    </location>
</feature>
<comment type="caution">
    <text evidence="2">The sequence shown here is derived from an EMBL/GenBank/DDBJ whole genome shotgun (WGS) entry which is preliminary data.</text>
</comment>
<dbReference type="EMBL" id="PUWT01000016">
    <property type="protein sequence ID" value="PQQ27456.1"/>
    <property type="molecule type" value="Genomic_DNA"/>
</dbReference>
<accession>A0A2S8Q550</accession>
<dbReference type="AlphaFoldDB" id="A0A2S8Q550"/>
<name>A0A2S8Q550_9GAMM</name>
<sequence length="72" mass="8418">MGDYLIITECSSPSHFMAINASLFLSINVMLLFMESKYLVQHAAISTEIRGYIKNRIFLKKRVDLYKHPPRR</sequence>
<evidence type="ECO:0000313" key="2">
    <source>
        <dbReference type="EMBL" id="PQQ27456.1"/>
    </source>
</evidence>
<gene>
    <name evidence="2" type="ORF">C6H66_07080</name>
</gene>
<organism evidence="2 3">
    <name type="scientific">Photorhabdus hindustanensis</name>
    <dbReference type="NCBI Taxonomy" id="2918802"/>
    <lineage>
        <taxon>Bacteria</taxon>
        <taxon>Pseudomonadati</taxon>
        <taxon>Pseudomonadota</taxon>
        <taxon>Gammaproteobacteria</taxon>
        <taxon>Enterobacterales</taxon>
        <taxon>Morganellaceae</taxon>
        <taxon>Photorhabdus</taxon>
    </lineage>
</organism>
<keyword evidence="1" id="KW-0812">Transmembrane</keyword>
<dbReference type="Proteomes" id="UP000239550">
    <property type="component" value="Unassembled WGS sequence"/>
</dbReference>
<keyword evidence="1" id="KW-1133">Transmembrane helix</keyword>
<protein>
    <submittedName>
        <fullName evidence="2">Uncharacterized protein</fullName>
    </submittedName>
</protein>
<keyword evidence="3" id="KW-1185">Reference proteome</keyword>
<reference evidence="2 3" key="1">
    <citation type="submission" date="2018-02" db="EMBL/GenBank/DDBJ databases">
        <title>Five New Genomes of Indian Photorhabdus Isolates TSA.</title>
        <authorList>
            <person name="Dubay B."/>
            <person name="Somvanshi V.S."/>
        </authorList>
    </citation>
    <scope>NUCLEOTIDE SEQUENCE [LARGE SCALE GENOMIC DNA]</scope>
    <source>
        <strain evidence="2 3">H1</strain>
    </source>
</reference>
<evidence type="ECO:0000313" key="3">
    <source>
        <dbReference type="Proteomes" id="UP000239550"/>
    </source>
</evidence>
<evidence type="ECO:0000256" key="1">
    <source>
        <dbReference type="SAM" id="Phobius"/>
    </source>
</evidence>
<keyword evidence="1" id="KW-0472">Membrane</keyword>